<reference evidence="1 2" key="2">
    <citation type="journal article" date="2008" name="Int. J. Syst. Evol. Microbiol.">
        <title>Methanocella paludicola gen. nov., sp. nov., a methane-producing archaeon, the first isolate of the lineage 'Rice Cluster I', and proposal of the new archaeal order Methanocellales ord. nov.</title>
        <authorList>
            <person name="Sakai S."/>
            <person name="Imachi H."/>
            <person name="Hanada S."/>
            <person name="Ohashi A."/>
            <person name="Harada H."/>
            <person name="Kamagata Y."/>
        </authorList>
    </citation>
    <scope>NUCLEOTIDE SEQUENCE [LARGE SCALE GENOMIC DNA]</scope>
    <source>
        <strain evidence="2">DSM 17711 / JCM 13418 / NBRC 101707 / SANAE</strain>
    </source>
</reference>
<dbReference type="EMBL" id="AP011532">
    <property type="protein sequence ID" value="BAI61247.1"/>
    <property type="molecule type" value="Genomic_DNA"/>
</dbReference>
<reference evidence="2" key="3">
    <citation type="journal article" date="2011" name="PLoS ONE">
        <title>Genome sequence of a mesophilic hydrogenotrophic methanogen Methanocella paludicola, the first cultivated representative of the order Methanocellales.</title>
        <authorList>
            <person name="Sakai S."/>
            <person name="Takaki Y."/>
            <person name="Shimamura S."/>
            <person name="Sekine M."/>
            <person name="Tajima T."/>
            <person name="Kosugi H."/>
            <person name="Ichikawa N."/>
            <person name="Tasumi E."/>
            <person name="Hiraki A.T."/>
            <person name="Shimizu A."/>
            <person name="Kato Y."/>
            <person name="Nishiko R."/>
            <person name="Mori K."/>
            <person name="Fujita N."/>
            <person name="Imachi H."/>
            <person name="Takai K."/>
        </authorList>
    </citation>
    <scope>NUCLEOTIDE SEQUENCE [LARGE SCALE GENOMIC DNA]</scope>
    <source>
        <strain evidence="2">DSM 17711 / JCM 13418 / NBRC 101707 / SANAE</strain>
    </source>
</reference>
<proteinExistence type="predicted"/>
<dbReference type="RefSeq" id="WP_012899926.1">
    <property type="nucleotide sequence ID" value="NC_013665.1"/>
</dbReference>
<sequence length="157" mass="18119">MKPMEIKVNVDEKSGKITQLTVSADGVDMAAIQKALSSISKNLSQPEAPVSEPQAMESKLAELMADKHKYTLKERLRMFLKYEFQSEWFTTVHVKEKYDAMYGEEIKISTVSTYLTRLFNEGYLERRGNRVEREYHVIAVNIEEKAVERAVQRPART</sequence>
<dbReference type="KEGG" id="mpd:MCP_1175"/>
<accession>D1YXS5</accession>
<name>D1YXS5_METPS</name>
<organism evidence="1 2">
    <name type="scientific">Methanocella paludicola (strain DSM 17711 / JCM 13418 / NBRC 101707 / SANAE)</name>
    <dbReference type="NCBI Taxonomy" id="304371"/>
    <lineage>
        <taxon>Archaea</taxon>
        <taxon>Methanobacteriati</taxon>
        <taxon>Methanobacteriota</taxon>
        <taxon>Stenosarchaea group</taxon>
        <taxon>Methanomicrobia</taxon>
        <taxon>Methanocellales</taxon>
        <taxon>Methanocellaceae</taxon>
        <taxon>Methanocella</taxon>
    </lineage>
</organism>
<evidence type="ECO:0000313" key="1">
    <source>
        <dbReference type="EMBL" id="BAI61247.1"/>
    </source>
</evidence>
<dbReference type="eggNOG" id="arCOG04038">
    <property type="taxonomic scope" value="Archaea"/>
</dbReference>
<dbReference type="AlphaFoldDB" id="D1YXS5"/>
<evidence type="ECO:0000313" key="2">
    <source>
        <dbReference type="Proteomes" id="UP000001882"/>
    </source>
</evidence>
<dbReference type="GeneID" id="8681173"/>
<gene>
    <name evidence="1" type="ordered locus">MCP_1175</name>
</gene>
<keyword evidence="2" id="KW-1185">Reference proteome</keyword>
<dbReference type="Proteomes" id="UP000001882">
    <property type="component" value="Chromosome"/>
</dbReference>
<reference evidence="1 2" key="1">
    <citation type="journal article" date="2007" name="Appl. Environ. Microbiol.">
        <title>Isolation of key methanogens for global methane emission from rice paddy fields: a novel isolate affiliated with the clone cluster rice cluster I.</title>
        <authorList>
            <person name="Sakai S."/>
            <person name="Imachi H."/>
            <person name="Sekiguchi Y."/>
            <person name="Ohashi A."/>
            <person name="Harada H."/>
            <person name="Kamagata Y."/>
        </authorList>
    </citation>
    <scope>NUCLEOTIDE SEQUENCE [LARGE SCALE GENOMIC DNA]</scope>
    <source>
        <strain evidence="2">DSM 17711 / JCM 13418 / NBRC 101707 / SANAE</strain>
    </source>
</reference>
<protein>
    <submittedName>
        <fullName evidence="1">Uncharacterized protein</fullName>
    </submittedName>
</protein>
<dbReference type="InParanoid" id="D1YXS5"/>